<dbReference type="Proteomes" id="UP001153714">
    <property type="component" value="Chromosome 9"/>
</dbReference>
<dbReference type="AlphaFoldDB" id="A0A9N9RFE1"/>
<evidence type="ECO:0000313" key="4">
    <source>
        <dbReference type="Proteomes" id="UP001153714"/>
    </source>
</evidence>
<feature type="region of interest" description="Disordered" evidence="1">
    <location>
        <begin position="125"/>
        <end position="154"/>
    </location>
</feature>
<dbReference type="OrthoDB" id="7445308at2759"/>
<feature type="chain" id="PRO_5040298964" description="Seroin transcript 1A" evidence="2">
    <location>
        <begin position="18"/>
        <end position="154"/>
    </location>
</feature>
<gene>
    <name evidence="3" type="ORF">DIATSA_LOCUS13954</name>
</gene>
<keyword evidence="4" id="KW-1185">Reference proteome</keyword>
<protein>
    <recommendedName>
        <fullName evidence="5">Seroin transcript 1A</fullName>
    </recommendedName>
</protein>
<accession>A0A9N9RFE1</accession>
<keyword evidence="2" id="KW-0732">Signal</keyword>
<name>A0A9N9RFE1_9NEOP</name>
<organism evidence="3 4">
    <name type="scientific">Diatraea saccharalis</name>
    <name type="common">sugarcane borer</name>
    <dbReference type="NCBI Taxonomy" id="40085"/>
    <lineage>
        <taxon>Eukaryota</taxon>
        <taxon>Metazoa</taxon>
        <taxon>Ecdysozoa</taxon>
        <taxon>Arthropoda</taxon>
        <taxon>Hexapoda</taxon>
        <taxon>Insecta</taxon>
        <taxon>Pterygota</taxon>
        <taxon>Neoptera</taxon>
        <taxon>Endopterygota</taxon>
        <taxon>Lepidoptera</taxon>
        <taxon>Glossata</taxon>
        <taxon>Ditrysia</taxon>
        <taxon>Pyraloidea</taxon>
        <taxon>Crambidae</taxon>
        <taxon>Crambinae</taxon>
        <taxon>Diatraea</taxon>
    </lineage>
</organism>
<evidence type="ECO:0000256" key="2">
    <source>
        <dbReference type="SAM" id="SignalP"/>
    </source>
</evidence>
<evidence type="ECO:0000256" key="1">
    <source>
        <dbReference type="SAM" id="MobiDB-lite"/>
    </source>
</evidence>
<sequence>MALTTILIVCIVAAANAGYVWVSDGASGYSPFQSSFRMPGMTFPPPPPPPPMPMFGPGFPFNYVNFPKMPDITFPPIPTAEDIENAKPGPNGVYNGVVVRSSSSIIRGENGKPLKYGGSTILVNDNGDVHKESYGNDPPNLNDPMPVPSVISSS</sequence>
<reference evidence="3" key="2">
    <citation type="submission" date="2022-10" db="EMBL/GenBank/DDBJ databases">
        <authorList>
            <consortium name="ENA_rothamsted_submissions"/>
            <consortium name="culmorum"/>
            <person name="King R."/>
        </authorList>
    </citation>
    <scope>NUCLEOTIDE SEQUENCE</scope>
</reference>
<dbReference type="EMBL" id="OU893340">
    <property type="protein sequence ID" value="CAG9796794.1"/>
    <property type="molecule type" value="Genomic_DNA"/>
</dbReference>
<evidence type="ECO:0008006" key="5">
    <source>
        <dbReference type="Google" id="ProtNLM"/>
    </source>
</evidence>
<feature type="signal peptide" evidence="2">
    <location>
        <begin position="1"/>
        <end position="17"/>
    </location>
</feature>
<reference evidence="3" key="1">
    <citation type="submission" date="2021-12" db="EMBL/GenBank/DDBJ databases">
        <authorList>
            <person name="King R."/>
        </authorList>
    </citation>
    <scope>NUCLEOTIDE SEQUENCE</scope>
</reference>
<proteinExistence type="predicted"/>
<evidence type="ECO:0000313" key="3">
    <source>
        <dbReference type="EMBL" id="CAG9796794.1"/>
    </source>
</evidence>